<sequence>MTELRYYDLGEKKEIFPEPVKSDGFVFVPTEGDTLLVDGWGYIVGQREFSYEQGITKITVYCSRERKKRKKQER</sequence>
<dbReference type="OrthoDB" id="2921741at2"/>
<evidence type="ECO:0000313" key="1">
    <source>
        <dbReference type="EMBL" id="RNA66978.1"/>
    </source>
</evidence>
<dbReference type="Proteomes" id="UP000278746">
    <property type="component" value="Unassembled WGS sequence"/>
</dbReference>
<keyword evidence="2" id="KW-1185">Reference proteome</keyword>
<comment type="caution">
    <text evidence="1">The sequence shown here is derived from an EMBL/GenBank/DDBJ whole genome shotgun (WGS) entry which is preliminary data.</text>
</comment>
<name>A0A3M7TNK9_9BACI</name>
<gene>
    <name evidence="1" type="ORF">EBO34_17440</name>
</gene>
<proteinExistence type="predicted"/>
<dbReference type="AlphaFoldDB" id="A0A3M7TNK9"/>
<accession>A0A3M7TNK9</accession>
<dbReference type="EMBL" id="RHIB01000003">
    <property type="protein sequence ID" value="RNA66978.1"/>
    <property type="molecule type" value="Genomic_DNA"/>
</dbReference>
<protein>
    <submittedName>
        <fullName evidence="1">Uncharacterized protein</fullName>
    </submittedName>
</protein>
<organism evidence="1 2">
    <name type="scientific">Alteribacter keqinensis</name>
    <dbReference type="NCBI Taxonomy" id="2483800"/>
    <lineage>
        <taxon>Bacteria</taxon>
        <taxon>Bacillati</taxon>
        <taxon>Bacillota</taxon>
        <taxon>Bacilli</taxon>
        <taxon>Bacillales</taxon>
        <taxon>Bacillaceae</taxon>
        <taxon>Alteribacter</taxon>
    </lineage>
</organism>
<reference evidence="1 2" key="1">
    <citation type="submission" date="2018-10" db="EMBL/GenBank/DDBJ databases">
        <title>Bacillus Keqinensis sp. nov., a moderately halophilic bacterium isolated from a saline-alkaline lake.</title>
        <authorList>
            <person name="Wang H."/>
        </authorList>
    </citation>
    <scope>NUCLEOTIDE SEQUENCE [LARGE SCALE GENOMIC DNA]</scope>
    <source>
        <strain evidence="1 2">KQ-3</strain>
    </source>
</reference>
<evidence type="ECO:0000313" key="2">
    <source>
        <dbReference type="Proteomes" id="UP000278746"/>
    </source>
</evidence>
<dbReference type="RefSeq" id="WP_122900960.1">
    <property type="nucleotide sequence ID" value="NZ_RHIB01000003.1"/>
</dbReference>